<name>A0A6G1PTG1_CHAAH</name>
<dbReference type="EMBL" id="CM015719">
    <property type="protein sequence ID" value="KAF3693278.1"/>
    <property type="molecule type" value="Genomic_DNA"/>
</dbReference>
<reference evidence="2 3" key="1">
    <citation type="submission" date="2019-02" db="EMBL/GenBank/DDBJ databases">
        <title>Opniocepnalus argus genome.</title>
        <authorList>
            <person name="Zhou C."/>
            <person name="Xiao S."/>
        </authorList>
    </citation>
    <scope>NUCLEOTIDE SEQUENCE [LARGE SCALE GENOMIC DNA]</scope>
    <source>
        <strain evidence="2">OARG1902GOOAL</strain>
        <tissue evidence="2">Muscle</tissue>
    </source>
</reference>
<dbReference type="Proteomes" id="UP000503349">
    <property type="component" value="Chromosome 8"/>
</dbReference>
<evidence type="ECO:0000256" key="1">
    <source>
        <dbReference type="SAM" id="MobiDB-lite"/>
    </source>
</evidence>
<keyword evidence="3" id="KW-1185">Reference proteome</keyword>
<reference evidence="3" key="2">
    <citation type="submission" date="2019-02" db="EMBL/GenBank/DDBJ databases">
        <title>Opniocepnalus argus Var Kimnra genome.</title>
        <authorList>
            <person name="Zhou C."/>
            <person name="Xiao S."/>
        </authorList>
    </citation>
    <scope>NUCLEOTIDE SEQUENCE [LARGE SCALE GENOMIC DNA]</scope>
</reference>
<gene>
    <name evidence="2" type="ORF">EXN66_Car008954</name>
</gene>
<organism evidence="2 3">
    <name type="scientific">Channa argus</name>
    <name type="common">Northern snakehead</name>
    <name type="synonym">Ophicephalus argus</name>
    <dbReference type="NCBI Taxonomy" id="215402"/>
    <lineage>
        <taxon>Eukaryota</taxon>
        <taxon>Metazoa</taxon>
        <taxon>Chordata</taxon>
        <taxon>Craniata</taxon>
        <taxon>Vertebrata</taxon>
        <taxon>Euteleostomi</taxon>
        <taxon>Actinopterygii</taxon>
        <taxon>Neopterygii</taxon>
        <taxon>Teleostei</taxon>
        <taxon>Neoteleostei</taxon>
        <taxon>Acanthomorphata</taxon>
        <taxon>Anabantaria</taxon>
        <taxon>Anabantiformes</taxon>
        <taxon>Channoidei</taxon>
        <taxon>Channidae</taxon>
        <taxon>Channa</taxon>
    </lineage>
</organism>
<dbReference type="AlphaFoldDB" id="A0A6G1PTG1"/>
<accession>A0A6G1PTG1</accession>
<evidence type="ECO:0000313" key="3">
    <source>
        <dbReference type="Proteomes" id="UP000503349"/>
    </source>
</evidence>
<proteinExistence type="predicted"/>
<feature type="region of interest" description="Disordered" evidence="1">
    <location>
        <begin position="41"/>
        <end position="83"/>
    </location>
</feature>
<protein>
    <submittedName>
        <fullName evidence="2">Uncharacterized protein</fullName>
    </submittedName>
</protein>
<sequence length="83" mass="9396">MLVNLRTLDKLHVQDPRHAARSNYEVNILMLLHVAGTEVDDISQNTGDEGKRSEKDGEGNKALAILRDPRRPRHSLFRNGLKP</sequence>
<feature type="compositionally biased region" description="Basic and acidic residues" evidence="1">
    <location>
        <begin position="48"/>
        <end position="59"/>
    </location>
</feature>
<evidence type="ECO:0000313" key="2">
    <source>
        <dbReference type="EMBL" id="KAF3693278.1"/>
    </source>
</evidence>